<dbReference type="GO" id="GO:0003824">
    <property type="term" value="F:catalytic activity"/>
    <property type="evidence" value="ECO:0007669"/>
    <property type="project" value="UniProtKB-ARBA"/>
</dbReference>
<dbReference type="PRINTS" id="PR00413">
    <property type="entry name" value="HADHALOGNASE"/>
</dbReference>
<comment type="caution">
    <text evidence="5">The sequence shown here is derived from an EMBL/GenBank/DDBJ whole genome shotgun (WGS) entry which is preliminary data.</text>
</comment>
<dbReference type="PANTHER" id="PTHR46193:SF10">
    <property type="entry name" value="6-PHOSPHOGLUCONATE PHOSPHATASE"/>
    <property type="match status" value="1"/>
</dbReference>
<protein>
    <submittedName>
        <fullName evidence="5">Putative phosphatase yieH</fullName>
    </submittedName>
</protein>
<evidence type="ECO:0000313" key="5">
    <source>
        <dbReference type="EMBL" id="GAM60142.1"/>
    </source>
</evidence>
<dbReference type="InterPro" id="IPR006439">
    <property type="entry name" value="HAD-SF_hydro_IA"/>
</dbReference>
<accession>A0A0B8P6G1</accession>
<dbReference type="InterPro" id="IPR023214">
    <property type="entry name" value="HAD_sf"/>
</dbReference>
<proteinExistence type="inferred from homology"/>
<dbReference type="Proteomes" id="UP000031670">
    <property type="component" value="Unassembled WGS sequence"/>
</dbReference>
<reference evidence="5 6" key="1">
    <citation type="submission" date="2015-01" db="EMBL/GenBank/DDBJ databases">
        <title>Vibrio sp. C5 JCM 19232 whole genome shotgun sequence.</title>
        <authorList>
            <person name="Sawabe T."/>
            <person name="Meirelles P."/>
            <person name="Feng G."/>
            <person name="Sayaka M."/>
            <person name="Hattori M."/>
            <person name="Ohkuma M."/>
        </authorList>
    </citation>
    <scope>NUCLEOTIDE SEQUENCE [LARGE SCALE GENOMIC DNA]</scope>
    <source>
        <strain evidence="5 6">JCM19232</strain>
    </source>
</reference>
<evidence type="ECO:0000256" key="1">
    <source>
        <dbReference type="ARBA" id="ARBA00001946"/>
    </source>
</evidence>
<dbReference type="SFLD" id="SFLDS00003">
    <property type="entry name" value="Haloacid_Dehalogenase"/>
    <property type="match status" value="1"/>
</dbReference>
<dbReference type="NCBIfam" id="TIGR01509">
    <property type="entry name" value="HAD-SF-IA-v3"/>
    <property type="match status" value="1"/>
</dbReference>
<organism evidence="5 6">
    <name type="scientific">Vibrio ishigakensis</name>
    <dbReference type="NCBI Taxonomy" id="1481914"/>
    <lineage>
        <taxon>Bacteria</taxon>
        <taxon>Pseudomonadati</taxon>
        <taxon>Pseudomonadota</taxon>
        <taxon>Gammaproteobacteria</taxon>
        <taxon>Vibrionales</taxon>
        <taxon>Vibrionaceae</taxon>
        <taxon>Vibrio</taxon>
    </lineage>
</organism>
<dbReference type="EMBL" id="BBSA01000001">
    <property type="protein sequence ID" value="GAM60142.1"/>
    <property type="molecule type" value="Genomic_DNA"/>
</dbReference>
<gene>
    <name evidence="5" type="ORF">JCM19232_475</name>
</gene>
<sequence length="232" mass="26097">MNHQAVKCVIFDCEGTLVDSEKLCCQALVSVFNGYGAKLSMSEALNHFDGGKMSEILLQTRDRLGLKVDVDELEPLYREKVRVLYQDQLRPMEHAKEVLETLKQNGIEVCVLSNATTSRIQNKLCLAGLEEYFTGRMFSAFDANSWKPDPDLIQYAAMSMGFMAGECLFIDDTSKGVQAGVNAHIRTVHFKPNELSPEVYFEEVPQINDLRELLTMVGLKQPESRPRQVSLA</sequence>
<dbReference type="SFLD" id="SFLDG01129">
    <property type="entry name" value="C1.5:_HAD__Beta-PGM__Phosphata"/>
    <property type="match status" value="1"/>
</dbReference>
<dbReference type="GO" id="GO:0046872">
    <property type="term" value="F:metal ion binding"/>
    <property type="evidence" value="ECO:0007669"/>
    <property type="project" value="UniProtKB-KW"/>
</dbReference>
<evidence type="ECO:0000256" key="4">
    <source>
        <dbReference type="ARBA" id="ARBA00022842"/>
    </source>
</evidence>
<dbReference type="Gene3D" id="1.10.150.240">
    <property type="entry name" value="Putative phosphatase, domain 2"/>
    <property type="match status" value="1"/>
</dbReference>
<dbReference type="PANTHER" id="PTHR46193">
    <property type="entry name" value="6-PHOSPHOGLUCONATE PHOSPHATASE"/>
    <property type="match status" value="1"/>
</dbReference>
<reference evidence="5 6" key="2">
    <citation type="submission" date="2015-01" db="EMBL/GenBank/DDBJ databases">
        <authorList>
            <consortium name="NBRP consortium"/>
            <person name="Sawabe T."/>
            <person name="Meirelles P."/>
            <person name="Feng G."/>
            <person name="Sayaka M."/>
            <person name="Hattori M."/>
            <person name="Ohkuma M."/>
        </authorList>
    </citation>
    <scope>NUCLEOTIDE SEQUENCE [LARGE SCALE GENOMIC DNA]</scope>
    <source>
        <strain evidence="5 6">JCM19232</strain>
    </source>
</reference>
<evidence type="ECO:0000256" key="2">
    <source>
        <dbReference type="ARBA" id="ARBA00006171"/>
    </source>
</evidence>
<dbReference type="AlphaFoldDB" id="A0A0B8P6G1"/>
<comment type="cofactor">
    <cofactor evidence="1">
        <name>Mg(2+)</name>
        <dbReference type="ChEBI" id="CHEBI:18420"/>
    </cofactor>
</comment>
<name>A0A0B8P6G1_9VIBR</name>
<dbReference type="InterPro" id="IPR023198">
    <property type="entry name" value="PGP-like_dom2"/>
</dbReference>
<dbReference type="InterPro" id="IPR041492">
    <property type="entry name" value="HAD_2"/>
</dbReference>
<evidence type="ECO:0000313" key="6">
    <source>
        <dbReference type="Proteomes" id="UP000031670"/>
    </source>
</evidence>
<dbReference type="Gene3D" id="3.40.50.1000">
    <property type="entry name" value="HAD superfamily/HAD-like"/>
    <property type="match status" value="1"/>
</dbReference>
<evidence type="ECO:0000256" key="3">
    <source>
        <dbReference type="ARBA" id="ARBA00022723"/>
    </source>
</evidence>
<dbReference type="Pfam" id="PF13419">
    <property type="entry name" value="HAD_2"/>
    <property type="match status" value="1"/>
</dbReference>
<keyword evidence="4" id="KW-0460">Magnesium</keyword>
<keyword evidence="3" id="KW-0479">Metal-binding</keyword>
<dbReference type="SUPFAM" id="SSF56784">
    <property type="entry name" value="HAD-like"/>
    <property type="match status" value="1"/>
</dbReference>
<dbReference type="InterPro" id="IPR036412">
    <property type="entry name" value="HAD-like_sf"/>
</dbReference>
<comment type="similarity">
    <text evidence="2">Belongs to the HAD-like hydrolase superfamily. CbbY/CbbZ/Gph/YieH family.</text>
</comment>
<dbReference type="InterPro" id="IPR051600">
    <property type="entry name" value="Beta-PGM-like"/>
</dbReference>
<dbReference type="SFLD" id="SFLDG01135">
    <property type="entry name" value="C1.5.6:_HAD__Beta-PGM__Phospha"/>
    <property type="match status" value="1"/>
</dbReference>